<dbReference type="GO" id="GO:0020037">
    <property type="term" value="F:heme binding"/>
    <property type="evidence" value="ECO:0007669"/>
    <property type="project" value="UniProtKB-UniRule"/>
</dbReference>
<keyword evidence="1" id="KW-0823">Tryptophan catabolism</keyword>
<dbReference type="InterPro" id="IPR037217">
    <property type="entry name" value="Trp/Indoleamine_2_3_dOase-like"/>
</dbReference>
<dbReference type="PANTHER" id="PTHR10138">
    <property type="entry name" value="TRYPTOPHAN 2,3-DIOXYGENASE"/>
    <property type="match status" value="1"/>
</dbReference>
<comment type="subunit">
    <text evidence="1">Homotetramer.</text>
</comment>
<feature type="binding site" evidence="1">
    <location>
        <position position="117"/>
    </location>
    <ligand>
        <name>substrate</name>
    </ligand>
</feature>
<dbReference type="GO" id="GO:0019441">
    <property type="term" value="P:L-tryptophan catabolic process to kynurenine"/>
    <property type="evidence" value="ECO:0007669"/>
    <property type="project" value="UniProtKB-UniRule"/>
</dbReference>
<feature type="binding site" description="axial binding residue" evidence="1">
    <location>
        <position position="239"/>
    </location>
    <ligand>
        <name>heme</name>
        <dbReference type="ChEBI" id="CHEBI:30413"/>
    </ligand>
    <ligandPart>
        <name>Fe</name>
        <dbReference type="ChEBI" id="CHEBI:18248"/>
    </ligandPart>
</feature>
<comment type="similarity">
    <text evidence="1">Belongs to the tryptophan 2,3-dioxygenase family.</text>
</comment>
<dbReference type="InterPro" id="IPR004981">
    <property type="entry name" value="Trp_2_3_dOase"/>
</dbReference>
<organism evidence="2 3">
    <name type="scientific">Kitasatospora kifunensis</name>
    <name type="common">Streptomyces kifunensis</name>
    <dbReference type="NCBI Taxonomy" id="58351"/>
    <lineage>
        <taxon>Bacteria</taxon>
        <taxon>Bacillati</taxon>
        <taxon>Actinomycetota</taxon>
        <taxon>Actinomycetes</taxon>
        <taxon>Kitasatosporales</taxon>
        <taxon>Streptomycetaceae</taxon>
        <taxon>Kitasatospora</taxon>
    </lineage>
</organism>
<comment type="caution">
    <text evidence="2">The sequence shown here is derived from an EMBL/GenBank/DDBJ whole genome shotgun (WGS) entry which is preliminary data.</text>
</comment>
<dbReference type="Gene3D" id="1.20.58.480">
    <property type="match status" value="1"/>
</dbReference>
<comment type="function">
    <text evidence="1">Heme-dependent dioxygenase that catalyzes the oxidative cleavage of the L-tryptophan (L-Trp) pyrrole ring and converts L-tryptophan to N-formyl-L-kynurenine. Catalyzes the oxidative cleavage of the indole moiety.</text>
</comment>
<keyword evidence="1" id="KW-0408">Iron</keyword>
<dbReference type="PANTHER" id="PTHR10138:SF0">
    <property type="entry name" value="TRYPTOPHAN 2,3-DIOXYGENASE"/>
    <property type="match status" value="1"/>
</dbReference>
<sequence>MSTVSQCPYAVQEGDPDLTYLGPPPYESYVHASLLNSLQQPLSDAPGEMSFIVTTQVMELWFTLIVHEWRTAREALYEDRLPAALDALRRSLDAHRALNEAWRPIAKLTPAQFNGFRPVLGTASGFQSAMYRHMEFLLGDKSRSLIQAHRNHPEVYRELENSLAEPSLYDAVLAHLHRRGLPVPDAVLGRDHAKAYAFEADVEEAWRQIYAGPQDDPLVTLGELLTDIAESVQRWRGDHLFATRRAMGTKTGSGGSPGVAWLEKRSERRVFPEIWSARSHV</sequence>
<comment type="catalytic activity">
    <reaction evidence="1">
        <text>L-tryptophan + O2 = N-formyl-L-kynurenine</text>
        <dbReference type="Rhea" id="RHEA:24536"/>
        <dbReference type="ChEBI" id="CHEBI:15379"/>
        <dbReference type="ChEBI" id="CHEBI:57912"/>
        <dbReference type="ChEBI" id="CHEBI:58629"/>
        <dbReference type="EC" id="1.13.11.11"/>
    </reaction>
</comment>
<gene>
    <name evidence="1" type="primary">kynA</name>
    <name evidence="2" type="ORF">FHR34_007318</name>
</gene>
<dbReference type="SUPFAM" id="SSF140959">
    <property type="entry name" value="Indolic compounds 2,3-dioxygenase-like"/>
    <property type="match status" value="1"/>
</dbReference>
<accession>A0A7W7RAQ2</accession>
<dbReference type="GO" id="GO:0046872">
    <property type="term" value="F:metal ion binding"/>
    <property type="evidence" value="ECO:0007669"/>
    <property type="project" value="UniProtKB-KW"/>
</dbReference>
<evidence type="ECO:0000313" key="3">
    <source>
        <dbReference type="Proteomes" id="UP000540506"/>
    </source>
</evidence>
<dbReference type="GO" id="GO:0004833">
    <property type="term" value="F:L-tryptophan 2,3-dioxygenase activity"/>
    <property type="evidence" value="ECO:0007669"/>
    <property type="project" value="UniProtKB-UniRule"/>
</dbReference>
<dbReference type="UniPathway" id="UPA00333">
    <property type="reaction ID" value="UER00453"/>
</dbReference>
<dbReference type="EMBL" id="JACHJV010000002">
    <property type="protein sequence ID" value="MBB4928223.1"/>
    <property type="molecule type" value="Genomic_DNA"/>
</dbReference>
<keyword evidence="3" id="KW-1185">Reference proteome</keyword>
<keyword evidence="1" id="KW-0349">Heme</keyword>
<comment type="cofactor">
    <cofactor evidence="1">
        <name>heme</name>
        <dbReference type="ChEBI" id="CHEBI:30413"/>
    </cofactor>
    <text evidence="1">Binds 1 heme group per subunit.</text>
</comment>
<evidence type="ECO:0000256" key="1">
    <source>
        <dbReference type="HAMAP-Rule" id="MF_01972"/>
    </source>
</evidence>
<keyword evidence="1" id="KW-0479">Metal-binding</keyword>
<keyword evidence="1 2" id="KW-0223">Dioxygenase</keyword>
<evidence type="ECO:0000313" key="2">
    <source>
        <dbReference type="EMBL" id="MBB4928223.1"/>
    </source>
</evidence>
<dbReference type="GO" id="GO:0019442">
    <property type="term" value="P:L-tryptophan catabolic process to acetyl-CoA"/>
    <property type="evidence" value="ECO:0007669"/>
    <property type="project" value="TreeGrafter"/>
</dbReference>
<dbReference type="Proteomes" id="UP000540506">
    <property type="component" value="Unassembled WGS sequence"/>
</dbReference>
<dbReference type="EC" id="1.13.11.11" evidence="1"/>
<protein>
    <recommendedName>
        <fullName evidence="1">Tryptophan 2,3-dioxygenase</fullName>
        <shortName evidence="1">TDO</shortName>
        <ecNumber evidence="1">1.13.11.11</ecNumber>
    </recommendedName>
    <alternativeName>
        <fullName evidence="1">Tryptamin 2,3-dioxygenase</fullName>
    </alternativeName>
    <alternativeName>
        <fullName evidence="1">Tryptophan oxygenase</fullName>
        <shortName evidence="1">TO</shortName>
        <shortName evidence="1">TRPO</shortName>
    </alternativeName>
    <alternativeName>
        <fullName evidence="1">Tryptophan pyrrolase</fullName>
    </alternativeName>
    <alternativeName>
        <fullName evidence="1">Tryptophanase</fullName>
    </alternativeName>
</protein>
<comment type="pathway">
    <text evidence="1">Amino-acid degradation; L-tryptophan degradation via kynurenine pathway; L-kynurenine from L-tryptophan: step 1/2.</text>
</comment>
<dbReference type="RefSeq" id="WP_184945210.1">
    <property type="nucleotide sequence ID" value="NZ_JACHJV010000002.1"/>
</dbReference>
<keyword evidence="1 2" id="KW-0560">Oxidoreductase</keyword>
<name>A0A7W7RAQ2_KITKI</name>
<dbReference type="AlphaFoldDB" id="A0A7W7RAQ2"/>
<proteinExistence type="inferred from homology"/>
<comment type="caution">
    <text evidence="1">Lacks conserved residue(s) required for the propagation of feature annotation.</text>
</comment>
<dbReference type="HAMAP" id="MF_01972">
    <property type="entry name" value="T23O"/>
    <property type="match status" value="1"/>
</dbReference>
<reference evidence="2 3" key="1">
    <citation type="submission" date="2020-08" db="EMBL/GenBank/DDBJ databases">
        <title>Sequencing the genomes of 1000 actinobacteria strains.</title>
        <authorList>
            <person name="Klenk H.-P."/>
        </authorList>
    </citation>
    <scope>NUCLEOTIDE SEQUENCE [LARGE SCALE GENOMIC DNA]</scope>
    <source>
        <strain evidence="2 3">DSM 41654</strain>
    </source>
</reference>
<dbReference type="Pfam" id="PF03301">
    <property type="entry name" value="Trp_dioxygenase"/>
    <property type="match status" value="2"/>
</dbReference>